<dbReference type="AlphaFoldDB" id="A0A9P8N861"/>
<name>A0A9P8N861_9HYPO</name>
<gene>
    <name evidence="2" type="ORF">HRG_00393</name>
</gene>
<feature type="compositionally biased region" description="Pro residues" evidence="1">
    <location>
        <begin position="20"/>
        <end position="32"/>
    </location>
</feature>
<protein>
    <submittedName>
        <fullName evidence="2">Uncharacterized protein</fullName>
    </submittedName>
</protein>
<comment type="caution">
    <text evidence="2">The sequence shown here is derived from an EMBL/GenBank/DDBJ whole genome shotgun (WGS) entry which is preliminary data.</text>
</comment>
<dbReference type="EMBL" id="JAIZPD010000001">
    <property type="protein sequence ID" value="KAH0967751.1"/>
    <property type="molecule type" value="Genomic_DNA"/>
</dbReference>
<dbReference type="GeneID" id="68349522"/>
<accession>A0A9P8N861</accession>
<reference evidence="2" key="1">
    <citation type="submission" date="2021-09" db="EMBL/GenBank/DDBJ databases">
        <title>A high-quality genome of the endoparasitic fungus Hirsutella rhossiliensis with a comparison of Hirsutella genomes reveals transposable elements contributing to genome size variation.</title>
        <authorList>
            <person name="Lin R."/>
            <person name="Jiao Y."/>
            <person name="Sun X."/>
            <person name="Ling J."/>
            <person name="Xie B."/>
            <person name="Cheng X."/>
        </authorList>
    </citation>
    <scope>NUCLEOTIDE SEQUENCE</scope>
    <source>
        <strain evidence="2">HR02</strain>
    </source>
</reference>
<dbReference type="Proteomes" id="UP000824596">
    <property type="component" value="Unassembled WGS sequence"/>
</dbReference>
<evidence type="ECO:0000313" key="2">
    <source>
        <dbReference type="EMBL" id="KAH0967751.1"/>
    </source>
</evidence>
<dbReference type="OrthoDB" id="5279705at2759"/>
<feature type="compositionally biased region" description="Low complexity" evidence="1">
    <location>
        <begin position="234"/>
        <end position="247"/>
    </location>
</feature>
<feature type="region of interest" description="Disordered" evidence="1">
    <location>
        <begin position="1"/>
        <end position="112"/>
    </location>
</feature>
<keyword evidence="3" id="KW-1185">Reference proteome</keyword>
<dbReference type="RefSeq" id="XP_044725264.1">
    <property type="nucleotide sequence ID" value="XM_044858864.1"/>
</dbReference>
<sequence>MPRKPPESGIPAANMLSFAPAPPWSSTSPPPTVFCGTSWDHHRPVVSSPLSSSPVRATSPLSPMDRNALPQRQTQSSPIQPPPNKPFAASFSVPSRFASRPTRPNPLVRGREDARLSRRHNFLQRVRQSADDKAWQRRDIEGQFLKTSWLASLGRLSHDAPAISDADIEDATAFRADAAQSTDQDEMMVDSQREDDELEALVATHDQHFAFRKRQPSPASLSDEEYDEIFAELMSQEQPSLLQSQSQHPAELMDMSDDS</sequence>
<organism evidence="2 3">
    <name type="scientific">Hirsutella rhossiliensis</name>
    <dbReference type="NCBI Taxonomy" id="111463"/>
    <lineage>
        <taxon>Eukaryota</taxon>
        <taxon>Fungi</taxon>
        <taxon>Dikarya</taxon>
        <taxon>Ascomycota</taxon>
        <taxon>Pezizomycotina</taxon>
        <taxon>Sordariomycetes</taxon>
        <taxon>Hypocreomycetidae</taxon>
        <taxon>Hypocreales</taxon>
        <taxon>Ophiocordycipitaceae</taxon>
        <taxon>Hirsutella</taxon>
    </lineage>
</organism>
<feature type="region of interest" description="Disordered" evidence="1">
    <location>
        <begin position="234"/>
        <end position="259"/>
    </location>
</feature>
<evidence type="ECO:0000313" key="3">
    <source>
        <dbReference type="Proteomes" id="UP000824596"/>
    </source>
</evidence>
<feature type="compositionally biased region" description="Low complexity" evidence="1">
    <location>
        <begin position="45"/>
        <end position="55"/>
    </location>
</feature>
<evidence type="ECO:0000256" key="1">
    <source>
        <dbReference type="SAM" id="MobiDB-lite"/>
    </source>
</evidence>
<proteinExistence type="predicted"/>